<comment type="function">
    <text evidence="1 7">Part of the ABC transporter complex PstSACB involved in phosphate import.</text>
</comment>
<reference evidence="8 9" key="1">
    <citation type="submission" date="2016-04" db="EMBL/GenBank/DDBJ databases">
        <title>Complete genome sequence of natural rubber-degrading, novel Gram-negative bacterium, Rhizobacter gummiphilus strain NS21.</title>
        <authorList>
            <person name="Tabata M."/>
            <person name="Kasai D."/>
            <person name="Fukuda M."/>
        </authorList>
    </citation>
    <scope>NUCLEOTIDE SEQUENCE [LARGE SCALE GENOMIC DNA]</scope>
    <source>
        <strain evidence="8 9">NS21</strain>
    </source>
</reference>
<evidence type="ECO:0000313" key="9">
    <source>
        <dbReference type="Proteomes" id="UP000193427"/>
    </source>
</evidence>
<evidence type="ECO:0000256" key="5">
    <source>
        <dbReference type="ARBA" id="ARBA00022448"/>
    </source>
</evidence>
<keyword evidence="5 7" id="KW-0813">Transport</keyword>
<dbReference type="PANTHER" id="PTHR42996:SF1">
    <property type="entry name" value="PHOSPHATE-BINDING PROTEIN PSTS"/>
    <property type="match status" value="1"/>
</dbReference>
<comment type="similarity">
    <text evidence="2 7">Belongs to the PstS family.</text>
</comment>
<dbReference type="GO" id="GO:0042301">
    <property type="term" value="F:phosphate ion binding"/>
    <property type="evidence" value="ECO:0007669"/>
    <property type="project" value="InterPro"/>
</dbReference>
<dbReference type="PANTHER" id="PTHR42996">
    <property type="entry name" value="PHOSPHATE-BINDING PROTEIN PSTS"/>
    <property type="match status" value="1"/>
</dbReference>
<dbReference type="AlphaFoldDB" id="A0A1W6L2H1"/>
<dbReference type="CDD" id="cd13565">
    <property type="entry name" value="PBP2_PstS"/>
    <property type="match status" value="1"/>
</dbReference>
<dbReference type="InterPro" id="IPR050962">
    <property type="entry name" value="Phosphate-bind_PstS"/>
</dbReference>
<name>A0A1W6L2H1_9BURK</name>
<evidence type="ECO:0000313" key="8">
    <source>
        <dbReference type="EMBL" id="ARN18454.1"/>
    </source>
</evidence>
<dbReference type="Proteomes" id="UP000193427">
    <property type="component" value="Chromosome"/>
</dbReference>
<dbReference type="KEGG" id="rgu:A4W93_00155"/>
<protein>
    <recommendedName>
        <fullName evidence="4 7">Phosphate-binding protein PstS</fullName>
    </recommendedName>
</protein>
<comment type="subunit">
    <text evidence="3 7">The complex is composed of two ATP-binding proteins (PstB), two transmembrane proteins (PstC and PstA) and a solute-binding protein (PstS).</text>
</comment>
<evidence type="ECO:0000256" key="4">
    <source>
        <dbReference type="ARBA" id="ARBA00021889"/>
    </source>
</evidence>
<dbReference type="GO" id="GO:0035435">
    <property type="term" value="P:phosphate ion transmembrane transport"/>
    <property type="evidence" value="ECO:0007669"/>
    <property type="project" value="InterPro"/>
</dbReference>
<dbReference type="NCBIfam" id="TIGR00975">
    <property type="entry name" value="3a0107s03"/>
    <property type="match status" value="1"/>
</dbReference>
<dbReference type="SUPFAM" id="SSF53850">
    <property type="entry name" value="Periplasmic binding protein-like II"/>
    <property type="match status" value="1"/>
</dbReference>
<keyword evidence="9" id="KW-1185">Reference proteome</keyword>
<dbReference type="PIRSF" id="PIRSF002756">
    <property type="entry name" value="PstS"/>
    <property type="match status" value="1"/>
</dbReference>
<evidence type="ECO:0000256" key="2">
    <source>
        <dbReference type="ARBA" id="ARBA00008725"/>
    </source>
</evidence>
<dbReference type="Gene3D" id="3.40.190.10">
    <property type="entry name" value="Periplasmic binding protein-like II"/>
    <property type="match status" value="2"/>
</dbReference>
<organism evidence="8 9">
    <name type="scientific">Piscinibacter gummiphilus</name>
    <dbReference type="NCBI Taxonomy" id="946333"/>
    <lineage>
        <taxon>Bacteria</taxon>
        <taxon>Pseudomonadati</taxon>
        <taxon>Pseudomonadota</taxon>
        <taxon>Betaproteobacteria</taxon>
        <taxon>Burkholderiales</taxon>
        <taxon>Sphaerotilaceae</taxon>
        <taxon>Piscinibacter</taxon>
    </lineage>
</organism>
<dbReference type="InterPro" id="IPR005673">
    <property type="entry name" value="ABC_phos-bd_PstS"/>
</dbReference>
<accession>A0A1W6L2H1</accession>
<evidence type="ECO:0000256" key="7">
    <source>
        <dbReference type="PIRNR" id="PIRNR002756"/>
    </source>
</evidence>
<gene>
    <name evidence="8" type="ORF">A4W93_00155</name>
</gene>
<dbReference type="Pfam" id="PF12849">
    <property type="entry name" value="PBP_like_2"/>
    <property type="match status" value="1"/>
</dbReference>
<proteinExistence type="inferred from homology"/>
<dbReference type="InterPro" id="IPR024370">
    <property type="entry name" value="PBP_domain"/>
</dbReference>
<dbReference type="OrthoDB" id="9150325at2"/>
<dbReference type="RefSeq" id="WP_085748687.1">
    <property type="nucleotide sequence ID" value="NZ_BSPR01000010.1"/>
</dbReference>
<dbReference type="EMBL" id="CP015118">
    <property type="protein sequence ID" value="ARN18454.1"/>
    <property type="molecule type" value="Genomic_DNA"/>
</dbReference>
<sequence length="351" mass="37374">MTGNKWGRTLAMSVAAWFAVTSAAHAAVDGAGASFPSKVYQKWAETFEKRTGVPVRYKPTGSGDGVKQITARAVQFGGSDSPLTADELQKRKLVQVPMLVGGIVPVVNLPGVANQRLQLTGEVLAAIMAGQVTQWNDPRITSLNAGLTLPSTAIKRVVRGDKSGTTDGFTRYLAKAMPSFERDVGVGQSPNWPGTVDKADGNDGMVKALKAAPGTIAYVSYDRAERDNLVTVKLRNAAGNWVAASEAGFRAAIQESDVARKGDDVASIMDRPGVTAWPITMTSFVLFDASPAKGDDALPALRFLYWCFMHGDDLTRGTGFAPLPVILQARLAARFAVVKAQDGKVLDYVSK</sequence>
<dbReference type="GO" id="GO:0043190">
    <property type="term" value="C:ATP-binding cassette (ABC) transporter complex"/>
    <property type="evidence" value="ECO:0007669"/>
    <property type="project" value="InterPro"/>
</dbReference>
<evidence type="ECO:0000256" key="3">
    <source>
        <dbReference type="ARBA" id="ARBA00011529"/>
    </source>
</evidence>
<evidence type="ECO:0000256" key="1">
    <source>
        <dbReference type="ARBA" id="ARBA00002841"/>
    </source>
</evidence>
<dbReference type="STRING" id="946333.A4W93_00155"/>
<keyword evidence="6 7" id="KW-0592">Phosphate transport</keyword>
<evidence type="ECO:0000256" key="6">
    <source>
        <dbReference type="ARBA" id="ARBA00022592"/>
    </source>
</evidence>